<evidence type="ECO:0000313" key="1">
    <source>
        <dbReference type="EMBL" id="KAF2464362.1"/>
    </source>
</evidence>
<dbReference type="EMBL" id="MU003538">
    <property type="protein sequence ID" value="KAF2464362.1"/>
    <property type="molecule type" value="Genomic_DNA"/>
</dbReference>
<gene>
    <name evidence="1" type="ORF">BDR25DRAFT_297040</name>
</gene>
<reference evidence="1" key="1">
    <citation type="journal article" date="2020" name="Stud. Mycol.">
        <title>101 Dothideomycetes genomes: a test case for predicting lifestyles and emergence of pathogens.</title>
        <authorList>
            <person name="Haridas S."/>
            <person name="Albert R."/>
            <person name="Binder M."/>
            <person name="Bloem J."/>
            <person name="Labutti K."/>
            <person name="Salamov A."/>
            <person name="Andreopoulos B."/>
            <person name="Baker S."/>
            <person name="Barry K."/>
            <person name="Bills G."/>
            <person name="Bluhm B."/>
            <person name="Cannon C."/>
            <person name="Castanera R."/>
            <person name="Culley D."/>
            <person name="Daum C."/>
            <person name="Ezra D."/>
            <person name="Gonzalez J."/>
            <person name="Henrissat B."/>
            <person name="Kuo A."/>
            <person name="Liang C."/>
            <person name="Lipzen A."/>
            <person name="Lutzoni F."/>
            <person name="Magnuson J."/>
            <person name="Mondo S."/>
            <person name="Nolan M."/>
            <person name="Ohm R."/>
            <person name="Pangilinan J."/>
            <person name="Park H.-J."/>
            <person name="Ramirez L."/>
            <person name="Alfaro M."/>
            <person name="Sun H."/>
            <person name="Tritt A."/>
            <person name="Yoshinaga Y."/>
            <person name="Zwiers L.-H."/>
            <person name="Turgeon B."/>
            <person name="Goodwin S."/>
            <person name="Spatafora J."/>
            <person name="Crous P."/>
            <person name="Grigoriev I."/>
        </authorList>
    </citation>
    <scope>NUCLEOTIDE SEQUENCE</scope>
    <source>
        <strain evidence="1">ATCC 200398</strain>
    </source>
</reference>
<comment type="caution">
    <text evidence="1">The sequence shown here is derived from an EMBL/GenBank/DDBJ whole genome shotgun (WGS) entry which is preliminary data.</text>
</comment>
<proteinExistence type="predicted"/>
<name>A0ACB6QE14_9PLEO</name>
<protein>
    <submittedName>
        <fullName evidence="1">WD-repeat protein</fullName>
    </submittedName>
</protein>
<accession>A0ACB6QE14</accession>
<organism evidence="1 2">
    <name type="scientific">Lindgomyces ingoldianus</name>
    <dbReference type="NCBI Taxonomy" id="673940"/>
    <lineage>
        <taxon>Eukaryota</taxon>
        <taxon>Fungi</taxon>
        <taxon>Dikarya</taxon>
        <taxon>Ascomycota</taxon>
        <taxon>Pezizomycotina</taxon>
        <taxon>Dothideomycetes</taxon>
        <taxon>Pleosporomycetidae</taxon>
        <taxon>Pleosporales</taxon>
        <taxon>Lindgomycetaceae</taxon>
        <taxon>Lindgomyces</taxon>
    </lineage>
</organism>
<evidence type="ECO:0000313" key="2">
    <source>
        <dbReference type="Proteomes" id="UP000799755"/>
    </source>
</evidence>
<sequence>MATGHKFHDVYIDGHAKAQLGDTYHIGLDNPLSCLQYAEGAAFNSYLKQHEPTCLPNTRVNLLGEIYRWADGQDERCIFWLNGLAGTGKSTIARTVADRFDKQERLGASFFFSRGGGDVGRAEKFVTSIAIQLAEKVPGLYQHICDSLKAHSNIVSQSLRDQWDHLVLGPLSKLGSNGRPSSYVLVVDALDECDDDNNTRAIVKLLAEAQSLKTVRLRVFLTSRPEIPIQSGFHQVPDAEHWDLVLHNISPSIVDQDIYVFLEYNLGHIGQERGLDPGWPGKDIVTRLVHNASGLFIWAATACRFICEGKRFAVKRLDTLIHSSSKASTAPEKHLNVIYITVLKQSIHSSFTDEEREDQYRTLKRTLGSVVVLFTPLSVTSLSRLLDIPKQDVYQTLEDLRAILDIPEDQSRPLRLHHPSFRDFLLNKERCDDPNFWVEGTQAHQMLADRCVQLLSTSLKQDICGVSAPGALVADVERSRVDQCLSTEVQYACLYWIKHLQKNSTQLNDNDKVHCFLKQHFLHWLEALAWMRKVPEGVYAINCLESMTALSRFVHDIKRFTLYSRSAIEQAPLQTYCSALVFAPETSIVKTQFIECASQWVRRLPKVDQNWNALLQTLEGHAGSVTAIAFSPDGKQLASASDDKMVKLWDTGSGALLQTLEGHTDPVRAIVFSPDGEQLASASDDKMVKLWDAGSGALLQTLEGHTDWVWAIAFSPDGKQLASASYDKMVKLWDAGSGVLLQTLEKGHTGSVTAIAFSPDGKQLASASGDNMVKLWDAGSGALLQTLDGHTNWVRAIAFSPDGKQLASASDDSVVKLWDSRSGALLQILEGHTGLVWAIAFSPDGKQLVSASGDKMVKLWDAGSGTPGGLQTLEGHTDWVRAIAFSPDGKQLASASYDKMVKLWDTLSGTLLQTLEGHTGPVTAIAFSPDGKQLASASDDKMVKLWDAGSGVLLQTLEGHTDPIRAIVFSPDGKQLASASGDNMVKLWDAGSGALLQTLEGHTNWVWAIAFSPDGKQLASASGDKMVKLWDAGSGALLQTLEGHTNWVRAIAFSPDGKQLASVSGDNMVKLWDVGSGALLQTLEVAASISTLSFSDDGTSFQTNIGPLPILRSFPSGTAVDQVQPSSSILVDDQWVTRHTERILWLPLEYRPSTSAVQGSILGFGSASGRVTIMEFTS</sequence>
<keyword evidence="2" id="KW-1185">Reference proteome</keyword>
<dbReference type="Proteomes" id="UP000799755">
    <property type="component" value="Unassembled WGS sequence"/>
</dbReference>